<sequence length="172" mass="19342">MILSKAENVLEMKFIPRPNCPTPNVVAIDPDLNASGVAAWHYPSRTWTMAKSVSIENILEALKDLDPTETTVYLEAGWKIKKHNLRGGNYATAQAKARNVGENHATGKLIAKIIRKAGFTVHEFSPLRKGIFKTMEGIWTEHGRKYVAKESGLSHRMNDDVRDAIYTVLHFR</sequence>
<dbReference type="AlphaFoldDB" id="A0A9X1QBE7"/>
<dbReference type="Proteomes" id="UP001139411">
    <property type="component" value="Unassembled WGS sequence"/>
</dbReference>
<evidence type="ECO:0000313" key="1">
    <source>
        <dbReference type="EMBL" id="MCF2498350.1"/>
    </source>
</evidence>
<evidence type="ECO:0000313" key="2">
    <source>
        <dbReference type="Proteomes" id="UP001139411"/>
    </source>
</evidence>
<proteinExistence type="predicted"/>
<dbReference type="EMBL" id="JAKFFV010000004">
    <property type="protein sequence ID" value="MCF2498350.1"/>
    <property type="molecule type" value="Genomic_DNA"/>
</dbReference>
<reference evidence="1" key="1">
    <citation type="submission" date="2022-01" db="EMBL/GenBank/DDBJ databases">
        <title>Novel species in genus Dyadobacter.</title>
        <authorList>
            <person name="Ma C."/>
        </authorList>
    </citation>
    <scope>NUCLEOTIDE SEQUENCE</scope>
    <source>
        <strain evidence="1">CY357</strain>
    </source>
</reference>
<dbReference type="RefSeq" id="WP_235177486.1">
    <property type="nucleotide sequence ID" value="NZ_JAKFFV010000004.1"/>
</dbReference>
<accession>A0A9X1QBE7</accession>
<gene>
    <name evidence="1" type="ORF">L0661_08535</name>
</gene>
<organism evidence="1 2">
    <name type="scientific">Dyadobacter chenhuakuii</name>
    <dbReference type="NCBI Taxonomy" id="2909339"/>
    <lineage>
        <taxon>Bacteria</taxon>
        <taxon>Pseudomonadati</taxon>
        <taxon>Bacteroidota</taxon>
        <taxon>Cytophagia</taxon>
        <taxon>Cytophagales</taxon>
        <taxon>Spirosomataceae</taxon>
        <taxon>Dyadobacter</taxon>
    </lineage>
</organism>
<comment type="caution">
    <text evidence="1">The sequence shown here is derived from an EMBL/GenBank/DDBJ whole genome shotgun (WGS) entry which is preliminary data.</text>
</comment>
<name>A0A9X1QBE7_9BACT</name>
<protein>
    <submittedName>
        <fullName evidence="1">Uncharacterized protein</fullName>
    </submittedName>
</protein>